<evidence type="ECO:0000313" key="1">
    <source>
        <dbReference type="EMBL" id="RYR50321.1"/>
    </source>
</evidence>
<dbReference type="EMBL" id="SDMP01000007">
    <property type="protein sequence ID" value="RYR50321.1"/>
    <property type="molecule type" value="Genomic_DNA"/>
</dbReference>
<organism evidence="1 2">
    <name type="scientific">Arachis hypogaea</name>
    <name type="common">Peanut</name>
    <dbReference type="NCBI Taxonomy" id="3818"/>
    <lineage>
        <taxon>Eukaryota</taxon>
        <taxon>Viridiplantae</taxon>
        <taxon>Streptophyta</taxon>
        <taxon>Embryophyta</taxon>
        <taxon>Tracheophyta</taxon>
        <taxon>Spermatophyta</taxon>
        <taxon>Magnoliopsida</taxon>
        <taxon>eudicotyledons</taxon>
        <taxon>Gunneridae</taxon>
        <taxon>Pentapetalae</taxon>
        <taxon>rosids</taxon>
        <taxon>fabids</taxon>
        <taxon>Fabales</taxon>
        <taxon>Fabaceae</taxon>
        <taxon>Papilionoideae</taxon>
        <taxon>50 kb inversion clade</taxon>
        <taxon>dalbergioids sensu lato</taxon>
        <taxon>Dalbergieae</taxon>
        <taxon>Pterocarpus clade</taxon>
        <taxon>Arachis</taxon>
    </lineage>
</organism>
<reference evidence="1 2" key="1">
    <citation type="submission" date="2019-01" db="EMBL/GenBank/DDBJ databases">
        <title>Sequencing of cultivated peanut Arachis hypogaea provides insights into genome evolution and oil improvement.</title>
        <authorList>
            <person name="Chen X."/>
        </authorList>
    </citation>
    <scope>NUCLEOTIDE SEQUENCE [LARGE SCALE GENOMIC DNA]</scope>
    <source>
        <strain evidence="2">cv. Fuhuasheng</strain>
        <tissue evidence="1">Leaves</tissue>
    </source>
</reference>
<proteinExistence type="predicted"/>
<name>A0A445CHC7_ARAHY</name>
<sequence>MSVIELFVEFEQLPNTIEEPHLDFDWQSYNSKSKEEYEGNYNFMRNKQNAPLSQMWRMWLLASEHQFREPSFMCALDLDAMNEPEFPEYANADPTVVTDSEFVI</sequence>
<keyword evidence="2" id="KW-1185">Reference proteome</keyword>
<dbReference type="AlphaFoldDB" id="A0A445CHC7"/>
<protein>
    <recommendedName>
        <fullName evidence="3">Aminotransferase-like plant mobile domain-containing protein</fullName>
    </recommendedName>
</protein>
<dbReference type="Proteomes" id="UP000289738">
    <property type="component" value="Chromosome A07"/>
</dbReference>
<gene>
    <name evidence="1" type="ORF">Ahy_A07g036914</name>
</gene>
<comment type="caution">
    <text evidence="1">The sequence shown here is derived from an EMBL/GenBank/DDBJ whole genome shotgun (WGS) entry which is preliminary data.</text>
</comment>
<evidence type="ECO:0000313" key="2">
    <source>
        <dbReference type="Proteomes" id="UP000289738"/>
    </source>
</evidence>
<evidence type="ECO:0008006" key="3">
    <source>
        <dbReference type="Google" id="ProtNLM"/>
    </source>
</evidence>
<accession>A0A445CHC7</accession>